<proteinExistence type="predicted"/>
<reference evidence="2" key="1">
    <citation type="submission" date="2015-07" db="EMBL/GenBank/DDBJ databases">
        <title>Genome Of Nitrogen-Fixing Cyanobacterium Nostoc piscinale CENA21 From Solimoes/Amazon River Floodplain Sediments And Comparative Genomics To Uncover Biosynthetic Natural Products Potential.</title>
        <authorList>
            <person name="Leao T.F."/>
            <person name="Leao P.N."/>
            <person name="Guimaraes P.I."/>
            <person name="de Melo A.G.C."/>
            <person name="Ramos R.T.J."/>
            <person name="Silva A."/>
            <person name="Fiore M.F."/>
            <person name="Schneider M.P.C."/>
        </authorList>
    </citation>
    <scope>NUCLEOTIDE SEQUENCE [LARGE SCALE GENOMIC DNA]</scope>
    <source>
        <strain evidence="2">CENA21</strain>
    </source>
</reference>
<organism evidence="1 2">
    <name type="scientific">Nostoc piscinale CENA21</name>
    <dbReference type="NCBI Taxonomy" id="224013"/>
    <lineage>
        <taxon>Bacteria</taxon>
        <taxon>Bacillati</taxon>
        <taxon>Cyanobacteriota</taxon>
        <taxon>Cyanophyceae</taxon>
        <taxon>Nostocales</taxon>
        <taxon>Nostocaceae</taxon>
        <taxon>Nostoc</taxon>
    </lineage>
</organism>
<dbReference type="EMBL" id="CP012036">
    <property type="protein sequence ID" value="ALF52081.1"/>
    <property type="molecule type" value="Genomic_DNA"/>
</dbReference>
<dbReference type="AlphaFoldDB" id="A0A0M4TSS9"/>
<dbReference type="RefSeq" id="WP_062288331.1">
    <property type="nucleotide sequence ID" value="NZ_CP012036.1"/>
</dbReference>
<dbReference type="KEGG" id="npz:ACX27_03185"/>
<dbReference type="Proteomes" id="UP000062645">
    <property type="component" value="Chromosome"/>
</dbReference>
<evidence type="ECO:0000313" key="1">
    <source>
        <dbReference type="EMBL" id="ALF52081.1"/>
    </source>
</evidence>
<name>A0A0M4TSS9_9NOSO</name>
<reference evidence="1 2" key="2">
    <citation type="journal article" date="2016" name="Genome Announc.">
        <title>Draft Genome Sequence of the N2-Fixing Cyanobacterium Nostoc piscinale CENA21, Isolated from the Brazilian Amazon Floodplain.</title>
        <authorList>
            <person name="Leao T."/>
            <person name="Guimaraes P.I."/>
            <person name="de Melo A.G."/>
            <person name="Ramos R.T."/>
            <person name="Leao P.N."/>
            <person name="Silva A."/>
            <person name="Fiore M.F."/>
            <person name="Schneider M.P."/>
        </authorList>
    </citation>
    <scope>NUCLEOTIDE SEQUENCE [LARGE SCALE GENOMIC DNA]</scope>
    <source>
        <strain evidence="1 2">CENA21</strain>
    </source>
</reference>
<protein>
    <submittedName>
        <fullName evidence="1">Uncharacterized protein</fullName>
    </submittedName>
</protein>
<gene>
    <name evidence="1" type="ORF">ACX27_03185</name>
</gene>
<keyword evidence="2" id="KW-1185">Reference proteome</keyword>
<accession>A0A0M4TSS9</accession>
<evidence type="ECO:0000313" key="2">
    <source>
        <dbReference type="Proteomes" id="UP000062645"/>
    </source>
</evidence>
<sequence length="72" mass="7857">MIKLAFAITLSVFPVILSFVEPAAAQRRLRANTYSQTGQDQQNAIAQFNLVDTARDGSAITDTVSNLRLGLF</sequence>
<dbReference type="PATRIC" id="fig|224013.5.peg.771"/>